<dbReference type="Proteomes" id="UP000283497">
    <property type="component" value="Unassembled WGS sequence"/>
</dbReference>
<dbReference type="EMBL" id="QSEP01000102">
    <property type="protein sequence ID" value="RGZ79687.1"/>
    <property type="molecule type" value="Genomic_DNA"/>
</dbReference>
<comment type="caution">
    <text evidence="3">The sequence shown here is derived from an EMBL/GenBank/DDBJ whole genome shotgun (WGS) entry which is preliminary data.</text>
</comment>
<keyword evidence="11" id="KW-1185">Reference proteome</keyword>
<evidence type="ECO:0000313" key="3">
    <source>
        <dbReference type="EMBL" id="RGI81621.1"/>
    </source>
</evidence>
<dbReference type="PANTHER" id="PTHR35568">
    <property type="entry name" value="TRANSCRIPTIONAL REGULATOR DAUR"/>
    <property type="match status" value="1"/>
</dbReference>
<dbReference type="EMBL" id="QRNJ01000008">
    <property type="protein sequence ID" value="RHK40935.1"/>
    <property type="molecule type" value="Genomic_DNA"/>
</dbReference>
<dbReference type="EMBL" id="QSID01000010">
    <property type="protein sequence ID" value="RHC63663.1"/>
    <property type="molecule type" value="Genomic_DNA"/>
</dbReference>
<dbReference type="Pfam" id="PF08348">
    <property type="entry name" value="PAS_6"/>
    <property type="match status" value="1"/>
</dbReference>
<evidence type="ECO:0000313" key="11">
    <source>
        <dbReference type="Proteomes" id="UP000284621"/>
    </source>
</evidence>
<dbReference type="PANTHER" id="PTHR35568:SF1">
    <property type="entry name" value="TRANSCRIPTIONAL REGULATOR DAUR"/>
    <property type="match status" value="1"/>
</dbReference>
<gene>
    <name evidence="6" type="ORF">DW068_03545</name>
    <name evidence="5" type="ORF">DW833_09220</name>
    <name evidence="4" type="ORF">DW972_12260</name>
    <name evidence="7" type="ORF">DWZ29_03815</name>
    <name evidence="3" type="ORF">DXD91_12715</name>
</gene>
<organism evidence="3 8">
    <name type="scientific">Anaerobutyricum hallii</name>
    <dbReference type="NCBI Taxonomy" id="39488"/>
    <lineage>
        <taxon>Bacteria</taxon>
        <taxon>Bacillati</taxon>
        <taxon>Bacillota</taxon>
        <taxon>Clostridia</taxon>
        <taxon>Lachnospirales</taxon>
        <taxon>Lachnospiraceae</taxon>
        <taxon>Anaerobutyricum</taxon>
    </lineage>
</organism>
<feature type="domain" description="YheO-like" evidence="1">
    <location>
        <begin position="8"/>
        <end position="122"/>
    </location>
</feature>
<feature type="domain" description="Transcriptional regulator DauR-like HTH" evidence="2">
    <location>
        <begin position="148"/>
        <end position="210"/>
    </location>
</feature>
<dbReference type="Proteomes" id="UP000283700">
    <property type="component" value="Unassembled WGS sequence"/>
</dbReference>
<evidence type="ECO:0000313" key="10">
    <source>
        <dbReference type="Proteomes" id="UP000283700"/>
    </source>
</evidence>
<accession>A0A374NCC0</accession>
<dbReference type="Proteomes" id="UP000286561">
    <property type="component" value="Unassembled WGS sequence"/>
</dbReference>
<evidence type="ECO:0000259" key="2">
    <source>
        <dbReference type="Pfam" id="PF13309"/>
    </source>
</evidence>
<reference evidence="8 9" key="1">
    <citation type="submission" date="2018-08" db="EMBL/GenBank/DDBJ databases">
        <title>A genome reference for cultivated species of the human gut microbiota.</title>
        <authorList>
            <person name="Zou Y."/>
            <person name="Xue W."/>
            <person name="Luo G."/>
        </authorList>
    </citation>
    <scope>NUCLEOTIDE SEQUENCE [LARGE SCALE GENOMIC DNA]</scope>
    <source>
        <strain evidence="7 10">AF31-17AC</strain>
        <strain evidence="6 9">AF45-14BH</strain>
        <strain evidence="5 11">AM34-3LB</strain>
        <strain evidence="4 12">AM48-23BH</strain>
        <strain evidence="3 8">TM10-1AC</strain>
    </source>
</reference>
<evidence type="ECO:0000313" key="9">
    <source>
        <dbReference type="Proteomes" id="UP000283497"/>
    </source>
</evidence>
<dbReference type="InterPro" id="IPR039446">
    <property type="entry name" value="DauR-like"/>
</dbReference>
<sequence>MMKKSLIEFYTRLAHGLAVQFGSNCEVVVHDLQGKDIEHSIIAIENGHVTGRRIGDGPSQIVLESLHNSEQNLKQEDKLAYLTKTKNGKILKSSTIFIRDDSDKIIGIFGINYDISLMLAMEKELSSFTGTIEEDTTKEPIAVNIGDLLDELITQSVQHIGKPVTLMSKEDKVQVVRLLNEAGAFLITKSGPKVCQFLGISKYTLYSYLDEIKSKNTI</sequence>
<dbReference type="EMBL" id="QSOE01000111">
    <property type="protein sequence ID" value="RGI81621.1"/>
    <property type="molecule type" value="Genomic_DNA"/>
</dbReference>
<proteinExistence type="predicted"/>
<evidence type="ECO:0000313" key="7">
    <source>
        <dbReference type="EMBL" id="RHN15894.1"/>
    </source>
</evidence>
<evidence type="ECO:0000313" key="4">
    <source>
        <dbReference type="EMBL" id="RGZ79687.1"/>
    </source>
</evidence>
<dbReference type="Pfam" id="PF13309">
    <property type="entry name" value="HTH_22"/>
    <property type="match status" value="1"/>
</dbReference>
<evidence type="ECO:0000313" key="6">
    <source>
        <dbReference type="EMBL" id="RHK40935.1"/>
    </source>
</evidence>
<dbReference type="EMBL" id="QRQO01000007">
    <property type="protein sequence ID" value="RHN15894.1"/>
    <property type="molecule type" value="Genomic_DNA"/>
</dbReference>
<evidence type="ECO:0000313" key="8">
    <source>
        <dbReference type="Proteomes" id="UP000262524"/>
    </source>
</evidence>
<dbReference type="Proteomes" id="UP000262524">
    <property type="component" value="Unassembled WGS sequence"/>
</dbReference>
<evidence type="ECO:0000313" key="12">
    <source>
        <dbReference type="Proteomes" id="UP000286561"/>
    </source>
</evidence>
<evidence type="ECO:0000313" key="5">
    <source>
        <dbReference type="EMBL" id="RHC63663.1"/>
    </source>
</evidence>
<dbReference type="OrthoDB" id="9796595at2"/>
<dbReference type="InterPro" id="IPR039445">
    <property type="entry name" value="DauR-like_HTH"/>
</dbReference>
<name>A0A374NCC0_9FIRM</name>
<dbReference type="InterPro" id="IPR013559">
    <property type="entry name" value="YheO"/>
</dbReference>
<protein>
    <submittedName>
        <fullName evidence="3">Transcriptional regulator</fullName>
    </submittedName>
</protein>
<dbReference type="Proteomes" id="UP000284621">
    <property type="component" value="Unassembled WGS sequence"/>
</dbReference>
<evidence type="ECO:0000259" key="1">
    <source>
        <dbReference type="Pfam" id="PF08348"/>
    </source>
</evidence>
<dbReference type="AlphaFoldDB" id="A0A374NCC0"/>